<keyword evidence="8" id="KW-1185">Reference proteome</keyword>
<dbReference type="RefSeq" id="WP_119534244.1">
    <property type="nucleotide sequence ID" value="NZ_NRJF01000041.1"/>
</dbReference>
<dbReference type="InterPro" id="IPR001155">
    <property type="entry name" value="OxRdtase_FMN_N"/>
</dbReference>
<evidence type="ECO:0000256" key="4">
    <source>
        <dbReference type="ARBA" id="ARBA00022857"/>
    </source>
</evidence>
<evidence type="ECO:0000256" key="3">
    <source>
        <dbReference type="ARBA" id="ARBA00022643"/>
    </source>
</evidence>
<dbReference type="PANTHER" id="PTHR43303">
    <property type="entry name" value="NADPH DEHYDROGENASE C23G7.10C-RELATED"/>
    <property type="match status" value="1"/>
</dbReference>
<evidence type="ECO:0000259" key="6">
    <source>
        <dbReference type="Pfam" id="PF00724"/>
    </source>
</evidence>
<dbReference type="GO" id="GO:0003959">
    <property type="term" value="F:NADPH dehydrogenase activity"/>
    <property type="evidence" value="ECO:0007669"/>
    <property type="project" value="InterPro"/>
</dbReference>
<dbReference type="GO" id="GO:0010181">
    <property type="term" value="F:FMN binding"/>
    <property type="evidence" value="ECO:0007669"/>
    <property type="project" value="InterPro"/>
</dbReference>
<dbReference type="Pfam" id="PF00724">
    <property type="entry name" value="Oxidored_FMN"/>
    <property type="match status" value="1"/>
</dbReference>
<organism evidence="7 8">
    <name type="scientific">Psittacicella gerlachiana</name>
    <dbReference type="NCBI Taxonomy" id="2028574"/>
    <lineage>
        <taxon>Bacteria</taxon>
        <taxon>Pseudomonadati</taxon>
        <taxon>Pseudomonadota</taxon>
        <taxon>Gammaproteobacteria</taxon>
        <taxon>Pasteurellales</taxon>
        <taxon>Psittacicellaceae</taxon>
        <taxon>Psittacicella</taxon>
    </lineage>
</organism>
<dbReference type="PANTHER" id="PTHR43303:SF4">
    <property type="entry name" value="NADPH DEHYDROGENASE C23G7.10C-RELATED"/>
    <property type="match status" value="1"/>
</dbReference>
<reference evidence="7 8" key="1">
    <citation type="submission" date="2017-08" db="EMBL/GenBank/DDBJ databases">
        <title>Reclassification of Bisgaard taxon 37 and 44.</title>
        <authorList>
            <person name="Christensen H."/>
        </authorList>
    </citation>
    <scope>NUCLEOTIDE SEQUENCE [LARGE SCALE GENOMIC DNA]</scope>
    <source>
        <strain evidence="7 8">EEAB3T1</strain>
    </source>
</reference>
<dbReference type="GO" id="GO:0050661">
    <property type="term" value="F:NADP binding"/>
    <property type="evidence" value="ECO:0007669"/>
    <property type="project" value="InterPro"/>
</dbReference>
<dbReference type="OrthoDB" id="8523426at2"/>
<keyword evidence="4" id="KW-0521">NADP</keyword>
<name>A0A3A1YJ73_9GAMM</name>
<feature type="domain" description="NADH:flavin oxidoreductase/NADH oxidase N-terminal" evidence="6">
    <location>
        <begin position="6"/>
        <end position="329"/>
    </location>
</feature>
<accession>A0A3A1YJ73</accession>
<dbReference type="SUPFAM" id="SSF51395">
    <property type="entry name" value="FMN-linked oxidoreductases"/>
    <property type="match status" value="1"/>
</dbReference>
<keyword evidence="2" id="KW-0285">Flavoprotein</keyword>
<proteinExistence type="predicted"/>
<sequence>MAKSLLMSPITIGKNTFKNRVFMSPMCMYTSEPGTGLLDQRRFDHYVARAAGGVGAIVVEATSVQAQGGITNRDLGLWNDQQARSLAGLVAVLHSYDTKIGIQLGHAGRKGTSWEQVYAPSAVGAFSSDPKYKEPLALTSEQIEILIADFVAAAQRAEQAGFDFIELHAAHGYLLSEFISPITNQRDDDFGGSLEKRYEVIRRIILGIKEHTNIDIHLRISANEIEPEGNSLAQIQELLSWAYRDGVVFFDISSGGLTPTPPKIFPGYQALLAAQLAQAGLPVGSVGLLDTPELAEYVLQAGHAQVIYIGRALISNPNWALQAAYKLHDAPSASLPISEYYRGLK</sequence>
<dbReference type="InterPro" id="IPR013785">
    <property type="entry name" value="Aldolase_TIM"/>
</dbReference>
<evidence type="ECO:0000256" key="1">
    <source>
        <dbReference type="ARBA" id="ARBA00001917"/>
    </source>
</evidence>
<comment type="caution">
    <text evidence="7">The sequence shown here is derived from an EMBL/GenBank/DDBJ whole genome shotgun (WGS) entry which is preliminary data.</text>
</comment>
<evidence type="ECO:0000256" key="2">
    <source>
        <dbReference type="ARBA" id="ARBA00022630"/>
    </source>
</evidence>
<keyword evidence="5" id="KW-0560">Oxidoreductase</keyword>
<dbReference type="InterPro" id="IPR044152">
    <property type="entry name" value="YqjM-like"/>
</dbReference>
<dbReference type="EMBL" id="NRJF01000041">
    <property type="protein sequence ID" value="RIY37486.1"/>
    <property type="molecule type" value="Genomic_DNA"/>
</dbReference>
<evidence type="ECO:0000313" key="8">
    <source>
        <dbReference type="Proteomes" id="UP000265964"/>
    </source>
</evidence>
<comment type="cofactor">
    <cofactor evidence="1">
        <name>FMN</name>
        <dbReference type="ChEBI" id="CHEBI:58210"/>
    </cofactor>
</comment>
<keyword evidence="3" id="KW-0288">FMN</keyword>
<gene>
    <name evidence="7" type="ORF">CKF59_01635</name>
</gene>
<dbReference type="AlphaFoldDB" id="A0A3A1YJ73"/>
<protein>
    <recommendedName>
        <fullName evidence="6">NADH:flavin oxidoreductase/NADH oxidase N-terminal domain-containing protein</fullName>
    </recommendedName>
</protein>
<dbReference type="Proteomes" id="UP000265964">
    <property type="component" value="Unassembled WGS sequence"/>
</dbReference>
<evidence type="ECO:0000256" key="5">
    <source>
        <dbReference type="ARBA" id="ARBA00023002"/>
    </source>
</evidence>
<evidence type="ECO:0000313" key="7">
    <source>
        <dbReference type="EMBL" id="RIY37486.1"/>
    </source>
</evidence>
<dbReference type="Gene3D" id="3.20.20.70">
    <property type="entry name" value="Aldolase class I"/>
    <property type="match status" value="1"/>
</dbReference>